<reference evidence="3" key="1">
    <citation type="submission" date="2019-10" db="EMBL/GenBank/DDBJ databases">
        <title>Corvus moneduloides (New Caledonian crow) genome, bCorMon1, primary haplotype.</title>
        <authorList>
            <person name="Rutz C."/>
            <person name="Fungtammasan C."/>
            <person name="Mountcastle J."/>
            <person name="Formenti G."/>
            <person name="Chow W."/>
            <person name="Howe K."/>
            <person name="Steele M.P."/>
            <person name="Fernandes J."/>
            <person name="Gilbert M.T.P."/>
            <person name="Fedrigo O."/>
            <person name="Jarvis E.D."/>
            <person name="Gemmell N."/>
        </authorList>
    </citation>
    <scope>NUCLEOTIDE SEQUENCE [LARGE SCALE GENOMIC DNA]</scope>
</reference>
<dbReference type="RefSeq" id="XP_031949648.1">
    <property type="nucleotide sequence ID" value="XM_032093757.1"/>
</dbReference>
<dbReference type="GeneID" id="116436541"/>
<gene>
    <name evidence="2" type="primary">LOC116436541</name>
</gene>
<evidence type="ECO:0000256" key="1">
    <source>
        <dbReference type="SAM" id="MobiDB-lite"/>
    </source>
</evidence>
<dbReference type="Ensembl" id="ENSCMUT00000034657.1">
    <property type="protein sequence ID" value="ENSCMUP00000028164.1"/>
    <property type="gene ID" value="ENSCMUG00000018706.1"/>
</dbReference>
<feature type="compositionally biased region" description="Low complexity" evidence="1">
    <location>
        <begin position="278"/>
        <end position="290"/>
    </location>
</feature>
<dbReference type="OMA" id="TECPPQQ"/>
<name>A0A8U7NRE7_CORMO</name>
<organism evidence="2 3">
    <name type="scientific">Corvus moneduloides</name>
    <name type="common">New Caledonian crow</name>
    <dbReference type="NCBI Taxonomy" id="1196302"/>
    <lineage>
        <taxon>Eukaryota</taxon>
        <taxon>Metazoa</taxon>
        <taxon>Chordata</taxon>
        <taxon>Craniata</taxon>
        <taxon>Vertebrata</taxon>
        <taxon>Euteleostomi</taxon>
        <taxon>Archelosauria</taxon>
        <taxon>Archosauria</taxon>
        <taxon>Dinosauria</taxon>
        <taxon>Saurischia</taxon>
        <taxon>Theropoda</taxon>
        <taxon>Coelurosauria</taxon>
        <taxon>Aves</taxon>
        <taxon>Neognathae</taxon>
        <taxon>Neoaves</taxon>
        <taxon>Telluraves</taxon>
        <taxon>Australaves</taxon>
        <taxon>Passeriformes</taxon>
        <taxon>Corvoidea</taxon>
        <taxon>Corvidae</taxon>
        <taxon>Corvus</taxon>
    </lineage>
</organism>
<feature type="region of interest" description="Disordered" evidence="1">
    <location>
        <begin position="258"/>
        <end position="309"/>
    </location>
</feature>
<dbReference type="RefSeq" id="XP_031949647.1">
    <property type="nucleotide sequence ID" value="XM_032093756.1"/>
</dbReference>
<dbReference type="AlphaFoldDB" id="A0A8U7NRE7"/>
<reference evidence="2" key="3">
    <citation type="submission" date="2025-09" db="UniProtKB">
        <authorList>
            <consortium name="Ensembl"/>
        </authorList>
    </citation>
    <scope>IDENTIFICATION</scope>
</reference>
<dbReference type="OrthoDB" id="9202574at2759"/>
<feature type="compositionally biased region" description="Basic residues" evidence="1">
    <location>
        <begin position="294"/>
        <end position="303"/>
    </location>
</feature>
<accession>A0A8U7NRE7</accession>
<evidence type="ECO:0000313" key="3">
    <source>
        <dbReference type="Proteomes" id="UP000694553"/>
    </source>
</evidence>
<reference evidence="2" key="2">
    <citation type="submission" date="2025-08" db="UniProtKB">
        <authorList>
            <consortium name="Ensembl"/>
        </authorList>
    </citation>
    <scope>IDENTIFICATION</scope>
</reference>
<sequence length="309" mass="33530">MHYPGERCTPLLLPGPKFITETLPQCPAHAEAFANTCHPLSITKSPVPRWHSCPQALPAATQVSLVPCQPLVQKCVLLYPEPCETTRLLPRLEPVPKGAGLTQTLPAFERPRGDKKRVARSLPPCAPRCPEPGRLRFPPCGIRSSASCRGECRSHKVAKCPSRCAELRPPPGLTSGYSLPLRGVTECPPQQSFGHSFLQECLGGVAPHRCSKGYPTQECVTGYSSEQRLSTARSGVAVKETKECPPHKPVAKGSLLHEGTKARSSSAQHLSKSRCPHLRASPRPSRLSSAGAKRSGHSKKSRCASKWLW</sequence>
<feature type="region of interest" description="Disordered" evidence="1">
    <location>
        <begin position="234"/>
        <end position="253"/>
    </location>
</feature>
<protein>
    <submittedName>
        <fullName evidence="2">Uncharacterized protein</fullName>
    </submittedName>
</protein>
<keyword evidence="3" id="KW-1185">Reference proteome</keyword>
<dbReference type="Proteomes" id="UP000694553">
    <property type="component" value="Unassembled WGS sequence"/>
</dbReference>
<evidence type="ECO:0000313" key="2">
    <source>
        <dbReference type="Ensembl" id="ENSCMUP00000028164.1"/>
    </source>
</evidence>
<proteinExistence type="predicted"/>